<dbReference type="EMBL" id="AP024444">
    <property type="protein sequence ID" value="BCS21516.1"/>
    <property type="molecule type" value="Genomic_DNA"/>
</dbReference>
<dbReference type="PROSITE" id="PS00463">
    <property type="entry name" value="ZN2_CY6_FUNGAL_1"/>
    <property type="match status" value="1"/>
</dbReference>
<feature type="region of interest" description="Disordered" evidence="6">
    <location>
        <begin position="80"/>
        <end position="125"/>
    </location>
</feature>
<dbReference type="InterPro" id="IPR001138">
    <property type="entry name" value="Zn2Cys6_DnaBD"/>
</dbReference>
<feature type="compositionally biased region" description="Polar residues" evidence="6">
    <location>
        <begin position="104"/>
        <end position="118"/>
    </location>
</feature>
<comment type="subcellular location">
    <subcellularLocation>
        <location evidence="1">Nucleus</location>
    </subcellularLocation>
</comment>
<accession>A0A7R7XHN5</accession>
<dbReference type="AlphaFoldDB" id="A0A7R7XHN5"/>
<keyword evidence="2" id="KW-0805">Transcription regulation</keyword>
<name>A0A7R7XHN5_9EURO</name>
<feature type="compositionally biased region" description="Basic and acidic residues" evidence="6">
    <location>
        <begin position="17"/>
        <end position="29"/>
    </location>
</feature>
<dbReference type="PANTHER" id="PTHR37534">
    <property type="entry name" value="TRANSCRIPTIONAL ACTIVATOR PROTEIN UGA3"/>
    <property type="match status" value="1"/>
</dbReference>
<dbReference type="CDD" id="cd00067">
    <property type="entry name" value="GAL4"/>
    <property type="match status" value="1"/>
</dbReference>
<organism evidence="8 9">
    <name type="scientific">Aspergillus puulaauensis</name>
    <dbReference type="NCBI Taxonomy" id="1220207"/>
    <lineage>
        <taxon>Eukaryota</taxon>
        <taxon>Fungi</taxon>
        <taxon>Dikarya</taxon>
        <taxon>Ascomycota</taxon>
        <taxon>Pezizomycotina</taxon>
        <taxon>Eurotiomycetes</taxon>
        <taxon>Eurotiomycetidae</taxon>
        <taxon>Eurotiales</taxon>
        <taxon>Aspergillaceae</taxon>
        <taxon>Aspergillus</taxon>
    </lineage>
</organism>
<protein>
    <recommendedName>
        <fullName evidence="7">Zn(2)-C6 fungal-type domain-containing protein</fullName>
    </recommendedName>
</protein>
<dbReference type="KEGG" id="apuu:APUU_21948S"/>
<evidence type="ECO:0000259" key="7">
    <source>
        <dbReference type="PROSITE" id="PS50048"/>
    </source>
</evidence>
<keyword evidence="5" id="KW-0539">Nucleus</keyword>
<dbReference type="GO" id="GO:0005634">
    <property type="term" value="C:nucleus"/>
    <property type="evidence" value="ECO:0007669"/>
    <property type="project" value="UniProtKB-SubCell"/>
</dbReference>
<evidence type="ECO:0000256" key="6">
    <source>
        <dbReference type="SAM" id="MobiDB-lite"/>
    </source>
</evidence>
<dbReference type="SMART" id="SM00066">
    <property type="entry name" value="GAL4"/>
    <property type="match status" value="1"/>
</dbReference>
<dbReference type="GO" id="GO:0008270">
    <property type="term" value="F:zinc ion binding"/>
    <property type="evidence" value="ECO:0007669"/>
    <property type="project" value="InterPro"/>
</dbReference>
<dbReference type="SUPFAM" id="SSF57701">
    <property type="entry name" value="Zn2/Cys6 DNA-binding domain"/>
    <property type="match status" value="1"/>
</dbReference>
<dbReference type="GeneID" id="64971521"/>
<evidence type="ECO:0000256" key="1">
    <source>
        <dbReference type="ARBA" id="ARBA00004123"/>
    </source>
</evidence>
<dbReference type="InterPro" id="IPR021858">
    <property type="entry name" value="Fun_TF"/>
</dbReference>
<dbReference type="Proteomes" id="UP000654913">
    <property type="component" value="Chromosome 2"/>
</dbReference>
<gene>
    <name evidence="8" type="ORF">APUU_21948S</name>
</gene>
<reference evidence="8" key="1">
    <citation type="submission" date="2021-01" db="EMBL/GenBank/DDBJ databases">
        <authorList>
            <consortium name="Aspergillus puulaauensis MK2 genome sequencing consortium"/>
            <person name="Kazuki M."/>
            <person name="Futagami T."/>
        </authorList>
    </citation>
    <scope>NUCLEOTIDE SEQUENCE</scope>
    <source>
        <strain evidence="8">MK2</strain>
    </source>
</reference>
<feature type="domain" description="Zn(2)-C6 fungal-type" evidence="7">
    <location>
        <begin position="38"/>
        <end position="66"/>
    </location>
</feature>
<dbReference type="GO" id="GO:0000976">
    <property type="term" value="F:transcription cis-regulatory region binding"/>
    <property type="evidence" value="ECO:0007669"/>
    <property type="project" value="TreeGrafter"/>
</dbReference>
<dbReference type="OrthoDB" id="4460180at2759"/>
<evidence type="ECO:0000256" key="4">
    <source>
        <dbReference type="ARBA" id="ARBA00023163"/>
    </source>
</evidence>
<proteinExistence type="predicted"/>
<dbReference type="GO" id="GO:0045944">
    <property type="term" value="P:positive regulation of transcription by RNA polymerase II"/>
    <property type="evidence" value="ECO:0007669"/>
    <property type="project" value="TreeGrafter"/>
</dbReference>
<keyword evidence="3" id="KW-0238">DNA-binding</keyword>
<keyword evidence="4" id="KW-0804">Transcription</keyword>
<sequence>MSSPSARTRPRQLLPGRLREQDDQPDTRRPKQRKSRDGCTTCRSKRRKCDEAKPACSQCLRRRIACGGYSKELRWRHEGFENPLGPKEANRPSAASNRRKDVDSSPQRLQTPVSSSPTAGVDVERGFGDFEGYETLQQILESSPLLEAVVSASVGRATDFDVLFPGLDEMAMVPEGSLSVRGSEESDEGISYQPAGPDLAENTFELDQEQNGQASLGRFDFTSTVQRPWDFPLDGSDNPPLKFTEQGLLDWYRRLDISDHSVENISCVFIYRICEALCIVDTPTGNPWRQIVWPLAQKHPALYHAVAAMTCFSALPRLRTDGLRHLEASVQELSTTQQDSMSVEAMATTLLALAMAQTWYYPRSYNGTRHLKKARGLIQALSISFGTQPANECPTLKFLTNTWMYMDVLTRLTCPNEQSDDSDRMVDLISTTSDPDPGLYVDPLMGCANTLFPLIGRVADLVSRVRSSLQKANSPAIVSAGTELMTAIDRWTPSPLTLHLPCTTSTVTPDASDLYQTANAYKWATLLLLCQAVPELPFRMSHADIARNVLVFIATVPLSSKAVFFPIFPLMAAGCEPLNAEDRDWVRARWQSLSTFNGSGIADRCLEMTQEVWRRRDEAGIGQASEIAGGIYAVPGWERLIAAQQPATGYGSGYGARMVTPERCLNVTVKSESHWLSVMREWGWEVMLG</sequence>
<evidence type="ECO:0000256" key="3">
    <source>
        <dbReference type="ARBA" id="ARBA00023125"/>
    </source>
</evidence>
<keyword evidence="9" id="KW-1185">Reference proteome</keyword>
<dbReference type="PANTHER" id="PTHR37534:SF47">
    <property type="entry name" value="ZN(2)-C6 FUNGAL-TYPE DOMAIN-CONTAINING PROTEIN"/>
    <property type="match status" value="1"/>
</dbReference>
<evidence type="ECO:0000256" key="2">
    <source>
        <dbReference type="ARBA" id="ARBA00023015"/>
    </source>
</evidence>
<dbReference type="InterPro" id="IPR036864">
    <property type="entry name" value="Zn2-C6_fun-type_DNA-bd_sf"/>
</dbReference>
<dbReference type="GO" id="GO:0000981">
    <property type="term" value="F:DNA-binding transcription factor activity, RNA polymerase II-specific"/>
    <property type="evidence" value="ECO:0007669"/>
    <property type="project" value="InterPro"/>
</dbReference>
<evidence type="ECO:0000313" key="8">
    <source>
        <dbReference type="EMBL" id="BCS21516.1"/>
    </source>
</evidence>
<dbReference type="Pfam" id="PF11951">
    <property type="entry name" value="Fungal_trans_2"/>
    <property type="match status" value="1"/>
</dbReference>
<feature type="region of interest" description="Disordered" evidence="6">
    <location>
        <begin position="1"/>
        <end position="55"/>
    </location>
</feature>
<evidence type="ECO:0000256" key="5">
    <source>
        <dbReference type="ARBA" id="ARBA00023242"/>
    </source>
</evidence>
<dbReference type="Gene3D" id="4.10.240.10">
    <property type="entry name" value="Zn(2)-C6 fungal-type DNA-binding domain"/>
    <property type="match status" value="1"/>
</dbReference>
<evidence type="ECO:0000313" key="9">
    <source>
        <dbReference type="Proteomes" id="UP000654913"/>
    </source>
</evidence>
<dbReference type="Pfam" id="PF00172">
    <property type="entry name" value="Zn_clus"/>
    <property type="match status" value="1"/>
</dbReference>
<dbReference type="PROSITE" id="PS50048">
    <property type="entry name" value="ZN2_CY6_FUNGAL_2"/>
    <property type="match status" value="1"/>
</dbReference>
<dbReference type="RefSeq" id="XP_041553710.1">
    <property type="nucleotide sequence ID" value="XM_041700757.1"/>
</dbReference>
<reference evidence="8" key="2">
    <citation type="submission" date="2021-02" db="EMBL/GenBank/DDBJ databases">
        <title>Aspergillus puulaauensis MK2 genome sequence.</title>
        <authorList>
            <person name="Futagami T."/>
            <person name="Mori K."/>
            <person name="Kadooka C."/>
            <person name="Tanaka T."/>
        </authorList>
    </citation>
    <scope>NUCLEOTIDE SEQUENCE</scope>
    <source>
        <strain evidence="8">MK2</strain>
    </source>
</reference>